<accession>A0A1H4CTD4</accession>
<sequence length="1307" mass="148305">MANIIILVHGLGGEKDGTWGKFPELLEEDEEVAYQVYSVGYTTPMPELNRPKTYLKILARAPSLLNIASGILTDIETHCDLEKDNIILAGHSLGGIVLKKILLMLKNRGQAHSIKKVCFFDVPHEGSGYANIGRYIVFRNRHLKSLISNSVELDDLNEQWVGSRLNNELTIQSIIAENDDIVSAMSSKSIFRDHSIKTISNANHKTIVKPESAESTVYKVFKDFILKENTVSKYNCSASRDIHDWKSIEERNHAFNYASDSQRQKDLQTLSSALKQEQVIIRLVGASGMGKTRILLEAIKENEALTDEHILVYNAPEYETRIKESVRAMVEEGAHGLVIVENCLTELHNALARELHKTKCPLKIVTIGYSDEQVDDSNFIQLKPMSDEAIIQLLSPILINLNENEIKRIAQFAEGYPLMATLIAEQYQKEGKLLGSIEQHSIVKKLISSDGNIQDDEKDILTACSLFDVFGTTEGSAGEEAKYIAESVAESNLKTFDKVLRVFTAKQIINRAGRYARVVPKPLALTLASDWWEEASHERQSKLVETLPESLFQSFCTQAVYLDNQPNVQKFSDKLFGHNSPFMKAEVLLTERGSQLFRSFVEINPQSTCNSLHYVLNQFSHDQLLSVGGNTRRNLIWGLEKLCFHSQVFEKAAWCMLLLASAENESWGNNATGMFAQLYKLHLSGTQAEPKIRLNVLRKAAADRDREFDLIIVKALEQALRVDGGTRMVGAEYQGTKAPLKEWAPQIWQEIYDYWQQAMDLLLALLDKDSDCNEQVRKVVGRSIRLFVRYQRLDMMDGAIKTIVSKYGPYWPEALSSIKNTFEYDSDNLTEKAVGTLREWSSLLNPDDAELVDKLKIIVINPPTEHQMSDDGNYIDIAEENAKALATSISEAPEVLEPHLLTLLQGEQRQSSAFGYQLTLEMKAPQELLDLIFKTMATMADPNINLLLGVFRGVRERSVELWNHNIERLTLDKELVQYYPHCLRTGRIDSMHLTTLLELICKEQLPLRSADLLSYGSVTRYISPSEIVDFCLALAEMSAQAKWTALNVLYMYSFGNKDTFNELREPFKKLVTEVPLHKMQQDSTMDVYHWKDMTQKLLVGYDEELAISLTKQLITGCSYGYEHGNIWSNIKPILKLLMLEYGSIVWPKFADAIVNAEGLELYWLQQLLDRDSGLVDNCPSVLSVLPIKNIIDWCKEHNPDGPIFISRCLNIFEVEEDSRKPSELFIAIIENFGSNEYVTNELHANFGSRGWMGSLVPYLEADKEALTPLLRHEKPCVSNWVNEFIKKINGMIEAESQKDEERNFRSY</sequence>
<dbReference type="InterPro" id="IPR027417">
    <property type="entry name" value="P-loop_NTPase"/>
</dbReference>
<dbReference type="SUPFAM" id="SSF52540">
    <property type="entry name" value="P-loop containing nucleoside triphosphate hydrolases"/>
    <property type="match status" value="1"/>
</dbReference>
<evidence type="ECO:0000313" key="6">
    <source>
        <dbReference type="Proteomes" id="UP000242469"/>
    </source>
</evidence>
<dbReference type="RefSeq" id="WP_091825512.1">
    <property type="nucleotide sequence ID" value="NZ_FNRJ01000005.1"/>
</dbReference>
<dbReference type="GO" id="GO:0016020">
    <property type="term" value="C:membrane"/>
    <property type="evidence" value="ECO:0007669"/>
    <property type="project" value="UniProtKB-SubCell"/>
</dbReference>
<evidence type="ECO:0000256" key="2">
    <source>
        <dbReference type="ARBA" id="ARBA00004370"/>
    </source>
</evidence>
<gene>
    <name evidence="5" type="ORF">SAMN02745729_105137</name>
</gene>
<keyword evidence="6" id="KW-1185">Reference proteome</keyword>
<keyword evidence="3" id="KW-0256">Endoplasmic reticulum</keyword>
<evidence type="ECO:0000256" key="3">
    <source>
        <dbReference type="ARBA" id="ARBA00022824"/>
    </source>
</evidence>
<evidence type="ECO:0000256" key="4">
    <source>
        <dbReference type="ARBA" id="ARBA00023136"/>
    </source>
</evidence>
<dbReference type="InterPro" id="IPR052374">
    <property type="entry name" value="SERAC1"/>
</dbReference>
<dbReference type="Proteomes" id="UP000242469">
    <property type="component" value="Unassembled WGS sequence"/>
</dbReference>
<keyword evidence="4" id="KW-0472">Membrane</keyword>
<organism evidence="5 6">
    <name type="scientific">Marinobacterium iners DSM 11526</name>
    <dbReference type="NCBI Taxonomy" id="1122198"/>
    <lineage>
        <taxon>Bacteria</taxon>
        <taxon>Pseudomonadati</taxon>
        <taxon>Pseudomonadota</taxon>
        <taxon>Gammaproteobacteria</taxon>
        <taxon>Oceanospirillales</taxon>
        <taxon>Oceanospirillaceae</taxon>
        <taxon>Marinobacterium</taxon>
    </lineage>
</organism>
<evidence type="ECO:0000256" key="1">
    <source>
        <dbReference type="ARBA" id="ARBA00004240"/>
    </source>
</evidence>
<dbReference type="PANTHER" id="PTHR48182">
    <property type="entry name" value="PROTEIN SERAC1"/>
    <property type="match status" value="1"/>
</dbReference>
<dbReference type="OrthoDB" id="556502at2"/>
<dbReference type="Gene3D" id="3.40.50.1820">
    <property type="entry name" value="alpha/beta hydrolase"/>
    <property type="match status" value="1"/>
</dbReference>
<dbReference type="EMBL" id="FNRJ01000005">
    <property type="protein sequence ID" value="SEA63579.1"/>
    <property type="molecule type" value="Genomic_DNA"/>
</dbReference>
<evidence type="ECO:0008006" key="7">
    <source>
        <dbReference type="Google" id="ProtNLM"/>
    </source>
</evidence>
<dbReference type="STRING" id="1122198.SAMN02745729_105137"/>
<dbReference type="SUPFAM" id="SSF53474">
    <property type="entry name" value="alpha/beta-Hydrolases"/>
    <property type="match status" value="1"/>
</dbReference>
<evidence type="ECO:0000313" key="5">
    <source>
        <dbReference type="EMBL" id="SEA63579.1"/>
    </source>
</evidence>
<dbReference type="PANTHER" id="PTHR48182:SF2">
    <property type="entry name" value="PROTEIN SERAC1"/>
    <property type="match status" value="1"/>
</dbReference>
<protein>
    <recommendedName>
        <fullName evidence="7">DUF676 domain-containing protein</fullName>
    </recommendedName>
</protein>
<name>A0A1H4CTD4_9GAMM</name>
<dbReference type="InterPro" id="IPR029058">
    <property type="entry name" value="AB_hydrolase_fold"/>
</dbReference>
<dbReference type="SUPFAM" id="SSF48371">
    <property type="entry name" value="ARM repeat"/>
    <property type="match status" value="2"/>
</dbReference>
<reference evidence="6" key="1">
    <citation type="submission" date="2016-10" db="EMBL/GenBank/DDBJ databases">
        <authorList>
            <person name="Varghese N."/>
            <person name="Submissions S."/>
        </authorList>
    </citation>
    <scope>NUCLEOTIDE SEQUENCE [LARGE SCALE GENOMIC DNA]</scope>
    <source>
        <strain evidence="6">DSM 11526</strain>
    </source>
</reference>
<dbReference type="InterPro" id="IPR016024">
    <property type="entry name" value="ARM-type_fold"/>
</dbReference>
<comment type="subcellular location">
    <subcellularLocation>
        <location evidence="1">Endoplasmic reticulum</location>
    </subcellularLocation>
    <subcellularLocation>
        <location evidence="2">Membrane</location>
    </subcellularLocation>
</comment>
<proteinExistence type="predicted"/>